<dbReference type="EMBL" id="HADZ01021526">
    <property type="protein sequence ID" value="SBP85467.1"/>
    <property type="molecule type" value="Transcribed_RNA"/>
</dbReference>
<reference evidence="1" key="1">
    <citation type="submission" date="2016-05" db="EMBL/GenBank/DDBJ databases">
        <authorList>
            <person name="Lavstsen T."/>
            <person name="Jespersen J.S."/>
        </authorList>
    </citation>
    <scope>NUCLEOTIDE SEQUENCE</scope>
    <source>
        <tissue evidence="1">Brain</tissue>
    </source>
</reference>
<dbReference type="AlphaFoldDB" id="A0A1A8D060"/>
<reference evidence="1" key="2">
    <citation type="submission" date="2016-06" db="EMBL/GenBank/DDBJ databases">
        <title>The genome of a short-lived fish provides insights into sex chromosome evolution and the genetic control of aging.</title>
        <authorList>
            <person name="Reichwald K."/>
            <person name="Felder M."/>
            <person name="Petzold A."/>
            <person name="Koch P."/>
            <person name="Groth M."/>
            <person name="Platzer M."/>
        </authorList>
    </citation>
    <scope>NUCLEOTIDE SEQUENCE</scope>
    <source>
        <tissue evidence="1">Brain</tissue>
    </source>
</reference>
<name>A0A1A8D060_NOTKA</name>
<accession>A0A1A8D060</accession>
<sequence length="112" mass="13014">MLSTCLFMDIYADLCTSFGLPVWIASLLHATKRLRSDHARRKKVYRLLQRKLNLHRVGVRKGSQTQPTYVFPEEVKMLVRSVFPKDICDHPNPHHSNVVYITVEDLHALEIC</sequence>
<organism evidence="1">
    <name type="scientific">Nothobranchius kadleci</name>
    <name type="common">African annual killifish</name>
    <dbReference type="NCBI Taxonomy" id="1051664"/>
    <lineage>
        <taxon>Eukaryota</taxon>
        <taxon>Metazoa</taxon>
        <taxon>Chordata</taxon>
        <taxon>Craniata</taxon>
        <taxon>Vertebrata</taxon>
        <taxon>Euteleostomi</taxon>
        <taxon>Actinopterygii</taxon>
        <taxon>Neopterygii</taxon>
        <taxon>Teleostei</taxon>
        <taxon>Neoteleostei</taxon>
        <taxon>Acanthomorphata</taxon>
        <taxon>Ovalentaria</taxon>
        <taxon>Atherinomorphae</taxon>
        <taxon>Cyprinodontiformes</taxon>
        <taxon>Nothobranchiidae</taxon>
        <taxon>Nothobranchius</taxon>
    </lineage>
</organism>
<proteinExistence type="predicted"/>
<evidence type="ECO:0000313" key="1">
    <source>
        <dbReference type="EMBL" id="SBP85467.1"/>
    </source>
</evidence>
<gene>
    <name evidence="1" type="primary">Nfu_g_1_013436</name>
</gene>
<protein>
    <submittedName>
        <fullName evidence="1">Uncharacterized protein</fullName>
    </submittedName>
</protein>